<dbReference type="AlphaFoldDB" id="A0AAP4DIZ8"/>
<accession>A0AAP4DIZ8</accession>
<evidence type="ECO:0000256" key="1">
    <source>
        <dbReference type="SAM" id="Phobius"/>
    </source>
</evidence>
<name>A0AAP4DIZ8_BACAM</name>
<feature type="transmembrane region" description="Helical" evidence="1">
    <location>
        <begin position="80"/>
        <end position="99"/>
    </location>
</feature>
<reference evidence="2" key="1">
    <citation type="submission" date="2023-02" db="EMBL/GenBank/DDBJ databases">
        <title>Draft Whole-Genome Sequences of Bacillus Strains of Potential Probiotic for Poultry.</title>
        <authorList>
            <person name="Ma L.M."/>
            <person name="Lopez-Guerra N."/>
            <person name="Zhang G."/>
        </authorList>
    </citation>
    <scope>NUCLEOTIDE SEQUENCE</scope>
    <source>
        <strain evidence="2">OSU1013-24</strain>
    </source>
</reference>
<gene>
    <name evidence="2" type="ORF">PV946_13500</name>
</gene>
<evidence type="ECO:0000313" key="3">
    <source>
        <dbReference type="Proteomes" id="UP001222377"/>
    </source>
</evidence>
<feature type="transmembrane region" description="Helical" evidence="1">
    <location>
        <begin position="111"/>
        <end position="130"/>
    </location>
</feature>
<proteinExistence type="predicted"/>
<keyword evidence="1" id="KW-1133">Transmembrane helix</keyword>
<dbReference type="RefSeq" id="WP_046559818.1">
    <property type="nucleotide sequence ID" value="NZ_CP187723.1"/>
</dbReference>
<keyword evidence="1" id="KW-0812">Transmembrane</keyword>
<dbReference type="EMBL" id="JARKHX010000004">
    <property type="protein sequence ID" value="MDF4194771.1"/>
    <property type="molecule type" value="Genomic_DNA"/>
</dbReference>
<dbReference type="Proteomes" id="UP001222377">
    <property type="component" value="Unassembled WGS sequence"/>
</dbReference>
<organism evidence="2 3">
    <name type="scientific">Bacillus amyloliquefaciens</name>
    <name type="common">Bacillus velezensis</name>
    <dbReference type="NCBI Taxonomy" id="1390"/>
    <lineage>
        <taxon>Bacteria</taxon>
        <taxon>Bacillati</taxon>
        <taxon>Bacillota</taxon>
        <taxon>Bacilli</taxon>
        <taxon>Bacillales</taxon>
        <taxon>Bacillaceae</taxon>
        <taxon>Bacillus</taxon>
        <taxon>Bacillus amyloliquefaciens group</taxon>
    </lineage>
</organism>
<keyword evidence="1" id="KW-0472">Membrane</keyword>
<evidence type="ECO:0000313" key="2">
    <source>
        <dbReference type="EMBL" id="MDF4194771.1"/>
    </source>
</evidence>
<sequence length="157" mass="18152">MEAVKAYKNIYKHKFAEKLICSSNEELLKFIEEEFPRKPISSYNTYKQKIEALSTLDDTELNLAIARMTNIENIHDHTKLWPVGSLLVATSFIALQIILKVNITKIDKDNYLNALYYVLLAMAVCLSFLLSMQKERKKVVTASFFKELLIQIKSDKD</sequence>
<protein>
    <submittedName>
        <fullName evidence="2">Uncharacterized protein</fullName>
    </submittedName>
</protein>
<comment type="caution">
    <text evidence="2">The sequence shown here is derived from an EMBL/GenBank/DDBJ whole genome shotgun (WGS) entry which is preliminary data.</text>
</comment>